<feature type="compositionally biased region" description="Pro residues" evidence="4">
    <location>
        <begin position="1"/>
        <end position="10"/>
    </location>
</feature>
<comment type="similarity">
    <text evidence="1">Belongs to the paxM FAD-dependent monooxygenase family.</text>
</comment>
<evidence type="ECO:0000256" key="2">
    <source>
        <dbReference type="ARBA" id="ARBA00023002"/>
    </source>
</evidence>
<keyword evidence="6" id="KW-1185">Reference proteome</keyword>
<gene>
    <name evidence="5" type="ORF">IFR04_000827</name>
</gene>
<dbReference type="InterPro" id="IPR050493">
    <property type="entry name" value="FAD-dep_Monooxygenase_BioMet"/>
</dbReference>
<keyword evidence="2" id="KW-0560">Oxidoreductase</keyword>
<evidence type="ECO:0000256" key="1">
    <source>
        <dbReference type="ARBA" id="ARBA00007992"/>
    </source>
</evidence>
<dbReference type="SUPFAM" id="SSF51905">
    <property type="entry name" value="FAD/NAD(P)-binding domain"/>
    <property type="match status" value="1"/>
</dbReference>
<dbReference type="Proteomes" id="UP000664132">
    <property type="component" value="Unassembled WGS sequence"/>
</dbReference>
<dbReference type="AlphaFoldDB" id="A0A8H7WJN5"/>
<dbReference type="PANTHER" id="PTHR13789:SF309">
    <property type="entry name" value="PUTATIVE (AFU_ORTHOLOGUE AFUA_6G14510)-RELATED"/>
    <property type="match status" value="1"/>
</dbReference>
<keyword evidence="3" id="KW-0503">Monooxygenase</keyword>
<organism evidence="5 6">
    <name type="scientific">Cadophora malorum</name>
    <dbReference type="NCBI Taxonomy" id="108018"/>
    <lineage>
        <taxon>Eukaryota</taxon>
        <taxon>Fungi</taxon>
        <taxon>Dikarya</taxon>
        <taxon>Ascomycota</taxon>
        <taxon>Pezizomycotina</taxon>
        <taxon>Leotiomycetes</taxon>
        <taxon>Helotiales</taxon>
        <taxon>Ploettnerulaceae</taxon>
        <taxon>Cadophora</taxon>
    </lineage>
</organism>
<proteinExistence type="inferred from homology"/>
<name>A0A8H7WJN5_9HELO</name>
<dbReference type="PANTHER" id="PTHR13789">
    <property type="entry name" value="MONOOXYGENASE"/>
    <property type="match status" value="1"/>
</dbReference>
<evidence type="ECO:0000313" key="5">
    <source>
        <dbReference type="EMBL" id="KAG4426120.1"/>
    </source>
</evidence>
<dbReference type="OrthoDB" id="276388at2759"/>
<feature type="region of interest" description="Disordered" evidence="4">
    <location>
        <begin position="1"/>
        <end position="33"/>
    </location>
</feature>
<accession>A0A8H7WJN5</accession>
<protein>
    <submittedName>
        <fullName evidence="5">Uncharacterized protein</fullName>
    </submittedName>
</protein>
<feature type="region of interest" description="Disordered" evidence="4">
    <location>
        <begin position="396"/>
        <end position="416"/>
    </location>
</feature>
<dbReference type="SUPFAM" id="SSF54373">
    <property type="entry name" value="FAD-linked reductases, C-terminal domain"/>
    <property type="match status" value="1"/>
</dbReference>
<dbReference type="GO" id="GO:0004497">
    <property type="term" value="F:monooxygenase activity"/>
    <property type="evidence" value="ECO:0007669"/>
    <property type="project" value="UniProtKB-KW"/>
</dbReference>
<evidence type="ECO:0000256" key="3">
    <source>
        <dbReference type="ARBA" id="ARBA00023033"/>
    </source>
</evidence>
<dbReference type="EMBL" id="JAFJYH010000005">
    <property type="protein sequence ID" value="KAG4426120.1"/>
    <property type="molecule type" value="Genomic_DNA"/>
</dbReference>
<feature type="region of interest" description="Disordered" evidence="4">
    <location>
        <begin position="101"/>
        <end position="125"/>
    </location>
</feature>
<dbReference type="InterPro" id="IPR036188">
    <property type="entry name" value="FAD/NAD-bd_sf"/>
</dbReference>
<comment type="caution">
    <text evidence="5">The sequence shown here is derived from an EMBL/GenBank/DDBJ whole genome shotgun (WGS) entry which is preliminary data.</text>
</comment>
<feature type="compositionally biased region" description="Polar residues" evidence="4">
    <location>
        <begin position="17"/>
        <end position="29"/>
    </location>
</feature>
<sequence length="818" mass="90818">MDFSAPPPPYREVDWNPSPNDANINTNQFRVPRKPVYIERPRTAPSRNQNAPPPIYFEEFERLKQSRLQTPPPPPPIQPATARQELLLNTAVRGDIIDSQLHYSPANGEPVPRGPSPSNGLFPLSAIRSSSNASSISNATPQSSESSKPSFIQEAFREARHFAGGLITHPVESTKHFTILRHSHGLVFYQGAKTTLAISIFSDQPFPPERTIWLQSKGWSGKTGMRARAFMGRNGNWINVTPSLNVGPEQLKPTDERAWQRDIAHFRKKPKSSKQQYHMLRETAIVRIPEEAEDGYFQLVLCLGDRKKVLCPSPVFRILSSSTSPGSLRGASLTTLPLELGVIAFGTYARNTAGRVVGPVATVIQNRVQKFMPSWVTQQASSAAYGLMKTSETQSTDLSAVGPGVSDTTLEDGPQPPYPLRFVANSEPAKVGIEQFNMPGMTLSGVPVNIAPGLSGYYLGWARFLKQPTTGSSKTSSDTWYQAVFSALSIAPQAADNRNVIVRLTRDYEEWSPERRIIEVRILGFIRPDDPLQRDALREGLQARDAEAAEAVMLAEMNDILLAENVLDQPAWHPDAVPRLSARPGTSGGQSIRMAAQRQIGKINPNALRILDRMGLKEVFYKEGTKNEGAVLRRYKDGKVLGKHRANPMALYGYHWGGSQVWKESYFGRCVGHFSSAPGWDYHSDLIVAADGIGSRIRSAMFPNIQPRTTRDCAFRMVLTRQQMLYNLCLSHLVLQPSSTVWFGPSRHIVAYTIRGTELFNFVCCGPGTANTGSWNEPANLEELKTEYADYEDTVKALLETAKECHKWRISEVPDLPS</sequence>
<evidence type="ECO:0000256" key="4">
    <source>
        <dbReference type="SAM" id="MobiDB-lite"/>
    </source>
</evidence>
<reference evidence="5" key="1">
    <citation type="submission" date="2021-02" db="EMBL/GenBank/DDBJ databases">
        <title>Genome sequence Cadophora malorum strain M34.</title>
        <authorList>
            <person name="Stefanovic E."/>
            <person name="Vu D."/>
            <person name="Scully C."/>
            <person name="Dijksterhuis J."/>
            <person name="Roader J."/>
            <person name="Houbraken J."/>
        </authorList>
    </citation>
    <scope>NUCLEOTIDE SEQUENCE</scope>
    <source>
        <strain evidence="5">M34</strain>
    </source>
</reference>
<evidence type="ECO:0000313" key="6">
    <source>
        <dbReference type="Proteomes" id="UP000664132"/>
    </source>
</evidence>
<dbReference type="Gene3D" id="3.30.9.30">
    <property type="match status" value="1"/>
</dbReference>